<dbReference type="EMBL" id="AZCN01000180">
    <property type="protein sequence ID" value="KRK09577.1"/>
    <property type="molecule type" value="Genomic_DNA"/>
</dbReference>
<comment type="caution">
    <text evidence="1">The sequence shown here is derived from an EMBL/GenBank/DDBJ whole genome shotgun (WGS) entry which is preliminary data.</text>
</comment>
<dbReference type="PATRIC" id="fig|913848.6.peg.702"/>
<gene>
    <name evidence="1" type="ORF">FD22_GL000679</name>
</gene>
<reference evidence="1 2" key="1">
    <citation type="journal article" date="2015" name="Genome Announc.">
        <title>Expanding the biotechnology potential of lactobacilli through comparative genomics of 213 strains and associated genera.</title>
        <authorList>
            <person name="Sun Z."/>
            <person name="Harris H.M."/>
            <person name="McCann A."/>
            <person name="Guo C."/>
            <person name="Argimon S."/>
            <person name="Zhang W."/>
            <person name="Yang X."/>
            <person name="Jeffery I.B."/>
            <person name="Cooney J.C."/>
            <person name="Kagawa T.F."/>
            <person name="Liu W."/>
            <person name="Song Y."/>
            <person name="Salvetti E."/>
            <person name="Wrobel A."/>
            <person name="Rasinkangas P."/>
            <person name="Parkhill J."/>
            <person name="Rea M.C."/>
            <person name="O'Sullivan O."/>
            <person name="Ritari J."/>
            <person name="Douillard F.P."/>
            <person name="Paul Ross R."/>
            <person name="Yang R."/>
            <person name="Briner A.E."/>
            <person name="Felis G.E."/>
            <person name="de Vos W.M."/>
            <person name="Barrangou R."/>
            <person name="Klaenhammer T.R."/>
            <person name="Caufield P.W."/>
            <person name="Cui Y."/>
            <person name="Zhang H."/>
            <person name="O'Toole P.W."/>
        </authorList>
    </citation>
    <scope>NUCLEOTIDE SEQUENCE [LARGE SCALE GENOMIC DNA]</scope>
    <source>
        <strain evidence="1 2">DSM 20001</strain>
    </source>
</reference>
<accession>A0A0R1EJD9</accession>
<sequence length="55" mass="6302">MPTARRLFRQARAILAQMPEKLYLSLIAIFLFFSLSRESSNSSNPLVHQALQPKN</sequence>
<proteinExistence type="predicted"/>
<organism evidence="1 2">
    <name type="scientific">Loigolactobacillus coryniformis subsp. coryniformis KCTC 3167 = DSM 20001</name>
    <dbReference type="NCBI Taxonomy" id="913848"/>
    <lineage>
        <taxon>Bacteria</taxon>
        <taxon>Bacillati</taxon>
        <taxon>Bacillota</taxon>
        <taxon>Bacilli</taxon>
        <taxon>Lactobacillales</taxon>
        <taxon>Lactobacillaceae</taxon>
        <taxon>Loigolactobacillus</taxon>
    </lineage>
</organism>
<dbReference type="AlphaFoldDB" id="A0A0R1EJD9"/>
<evidence type="ECO:0000313" key="2">
    <source>
        <dbReference type="Proteomes" id="UP000051181"/>
    </source>
</evidence>
<dbReference type="Proteomes" id="UP000051181">
    <property type="component" value="Unassembled WGS sequence"/>
</dbReference>
<name>A0A0R1EJD9_9LACO</name>
<protein>
    <submittedName>
        <fullName evidence="1">Uncharacterized protein</fullName>
    </submittedName>
</protein>
<evidence type="ECO:0000313" key="1">
    <source>
        <dbReference type="EMBL" id="KRK09577.1"/>
    </source>
</evidence>